<proteinExistence type="predicted"/>
<organism evidence="1 2">
    <name type="scientific">Perkinsus chesapeaki</name>
    <name type="common">Clam parasite</name>
    <name type="synonym">Perkinsus andrewsi</name>
    <dbReference type="NCBI Taxonomy" id="330153"/>
    <lineage>
        <taxon>Eukaryota</taxon>
        <taxon>Sar</taxon>
        <taxon>Alveolata</taxon>
        <taxon>Perkinsozoa</taxon>
        <taxon>Perkinsea</taxon>
        <taxon>Perkinsida</taxon>
        <taxon>Perkinsidae</taxon>
        <taxon>Perkinsus</taxon>
    </lineage>
</organism>
<keyword evidence="2" id="KW-1185">Reference proteome</keyword>
<comment type="caution">
    <text evidence="1">The sequence shown here is derived from an EMBL/GenBank/DDBJ whole genome shotgun (WGS) entry which is preliminary data.</text>
</comment>
<name>A0A7J6KTH0_PERCH</name>
<reference evidence="1 2" key="1">
    <citation type="submission" date="2020-04" db="EMBL/GenBank/DDBJ databases">
        <title>Perkinsus chesapeaki whole genome sequence.</title>
        <authorList>
            <person name="Bogema D.R."/>
        </authorList>
    </citation>
    <scope>NUCLEOTIDE SEQUENCE [LARGE SCALE GENOMIC DNA]</scope>
    <source>
        <strain evidence="1">ATCC PRA-425</strain>
    </source>
</reference>
<evidence type="ECO:0000313" key="2">
    <source>
        <dbReference type="Proteomes" id="UP000591131"/>
    </source>
</evidence>
<accession>A0A7J6KTH0</accession>
<evidence type="ECO:0000313" key="1">
    <source>
        <dbReference type="EMBL" id="KAF4650162.1"/>
    </source>
</evidence>
<gene>
    <name evidence="1" type="ORF">FOL47_001401</name>
</gene>
<dbReference type="AlphaFoldDB" id="A0A7J6KTH0"/>
<sequence length="128" mass="13712">MRFCFVGRPEDVADGRGALRSRHQTGGAYRVGGEACQLRKVGVDRVLEELFGCWWKLYVDGNILRGKDGACQGGLSKGNGVGARNPCPKEGLVCQVEVLDGISKELGADSSIMGLYDDVESMARLCAS</sequence>
<dbReference type="Proteomes" id="UP000591131">
    <property type="component" value="Unassembled WGS sequence"/>
</dbReference>
<dbReference type="EMBL" id="JAAPAO010001327">
    <property type="protein sequence ID" value="KAF4650162.1"/>
    <property type="molecule type" value="Genomic_DNA"/>
</dbReference>
<protein>
    <submittedName>
        <fullName evidence="1">Uncharacterized protein</fullName>
    </submittedName>
</protein>